<dbReference type="GO" id="GO:0003723">
    <property type="term" value="F:RNA binding"/>
    <property type="evidence" value="ECO:0007669"/>
    <property type="project" value="InterPro"/>
</dbReference>
<dbReference type="Proteomes" id="UP000807159">
    <property type="component" value="Chromosome 8"/>
</dbReference>
<dbReference type="InterPro" id="IPR029063">
    <property type="entry name" value="SAM-dependent_MTases_sf"/>
</dbReference>
<evidence type="ECO:0000313" key="5">
    <source>
        <dbReference type="EMBL" id="KAH8501227.1"/>
    </source>
</evidence>
<keyword evidence="6" id="KW-1185">Reference proteome</keyword>
<evidence type="ECO:0000313" key="6">
    <source>
        <dbReference type="Proteomes" id="UP000807159"/>
    </source>
</evidence>
<evidence type="ECO:0000256" key="3">
    <source>
        <dbReference type="ARBA" id="ARBA00022679"/>
    </source>
</evidence>
<evidence type="ECO:0000256" key="1">
    <source>
        <dbReference type="ARBA" id="ARBA00004496"/>
    </source>
</evidence>
<dbReference type="InterPro" id="IPR036974">
    <property type="entry name" value="PUA_sf"/>
</dbReference>
<dbReference type="SUPFAM" id="SSF53335">
    <property type="entry name" value="S-adenosyl-L-methionine-dependent methyltransferases"/>
    <property type="match status" value="1"/>
</dbReference>
<keyword evidence="2" id="KW-0963">Cytoplasm</keyword>
<comment type="subcellular location">
    <subcellularLocation>
        <location evidence="1">Cytoplasm</location>
    </subcellularLocation>
</comment>
<keyword evidence="3" id="KW-0808">Transferase</keyword>
<comment type="caution">
    <text evidence="5">The sequence shown here is derived from an EMBL/GenBank/DDBJ whole genome shotgun (WGS) entry which is preliminary data.</text>
</comment>
<evidence type="ECO:0000256" key="2">
    <source>
        <dbReference type="ARBA" id="ARBA00022490"/>
    </source>
</evidence>
<evidence type="ECO:0000259" key="4">
    <source>
        <dbReference type="Pfam" id="PF17785"/>
    </source>
</evidence>
<dbReference type="CDD" id="cd21153">
    <property type="entry name" value="PUA_RlmI"/>
    <property type="match status" value="1"/>
</dbReference>
<protein>
    <recommendedName>
        <fullName evidence="4">RlmI-like PUA domain-containing protein</fullName>
    </recommendedName>
</protein>
<gene>
    <name evidence="5" type="ORF">H0E87_016156</name>
</gene>
<feature type="domain" description="RlmI-like PUA" evidence="4">
    <location>
        <begin position="87"/>
        <end position="148"/>
    </location>
</feature>
<dbReference type="PANTHER" id="PTHR42873:SF1">
    <property type="entry name" value="S-ADENOSYLMETHIONINE-DEPENDENT METHYLTRANSFERASE DOMAIN-CONTAINING PROTEIN"/>
    <property type="match status" value="1"/>
</dbReference>
<dbReference type="InterPro" id="IPR041532">
    <property type="entry name" value="RlmI-like_PUA"/>
</dbReference>
<sequence>MQTLVSSFVQLNFILLYLLDFRFLLVNQHFALAIEVIAKLRCLYSLQHEEAVIRFLIVINLSLIGSVTISRPLCNRSVFGRNCKGCIKKGKDETFQVWKSNVYSEAVNRINGRPPPKTGDFVLVADGTEKPIGWGLYNSVSMLCVRLMQLEEEATRNCLKQELMQQKVMEEAGSTLIRVIPYKCIFVNGEGDRILLAPGIYFSTEYKRSAPLEIPYHWLFKAGASSTFGSAGHVAAYSGFMQLGKVMVNGITYVISLVCKKTEFYADQRENRQLISTISNGLKVLDICSHSGGFALNVVQ</sequence>
<dbReference type="PANTHER" id="PTHR42873">
    <property type="entry name" value="RIBOSOMAL RNA LARGE SUBUNIT METHYLTRANSFERASE"/>
    <property type="match status" value="1"/>
</dbReference>
<dbReference type="AlphaFoldDB" id="A0A8T2Y861"/>
<dbReference type="Gene3D" id="2.30.130.10">
    <property type="entry name" value="PUA domain"/>
    <property type="match status" value="1"/>
</dbReference>
<name>A0A8T2Y861_POPDE</name>
<organism evidence="5 6">
    <name type="scientific">Populus deltoides</name>
    <name type="common">Eastern poplar</name>
    <name type="synonym">Eastern cottonwood</name>
    <dbReference type="NCBI Taxonomy" id="3696"/>
    <lineage>
        <taxon>Eukaryota</taxon>
        <taxon>Viridiplantae</taxon>
        <taxon>Streptophyta</taxon>
        <taxon>Embryophyta</taxon>
        <taxon>Tracheophyta</taxon>
        <taxon>Spermatophyta</taxon>
        <taxon>Magnoliopsida</taxon>
        <taxon>eudicotyledons</taxon>
        <taxon>Gunneridae</taxon>
        <taxon>Pentapetalae</taxon>
        <taxon>rosids</taxon>
        <taxon>fabids</taxon>
        <taxon>Malpighiales</taxon>
        <taxon>Salicaceae</taxon>
        <taxon>Saliceae</taxon>
        <taxon>Populus</taxon>
    </lineage>
</organism>
<dbReference type="Gene3D" id="3.40.50.150">
    <property type="entry name" value="Vaccinia Virus protein VP39"/>
    <property type="match status" value="1"/>
</dbReference>
<accession>A0A8T2Y861</accession>
<dbReference type="EMBL" id="JACEGQ020000008">
    <property type="protein sequence ID" value="KAH8501227.1"/>
    <property type="molecule type" value="Genomic_DNA"/>
</dbReference>
<reference evidence="5" key="1">
    <citation type="journal article" date="2021" name="J. Hered.">
        <title>Genome Assembly of Salicaceae Populus deltoides (Eastern Cottonwood) I-69 Based on Nanopore Sequencing and Hi-C Technologies.</title>
        <authorList>
            <person name="Bai S."/>
            <person name="Wu H."/>
            <person name="Zhang J."/>
            <person name="Pan Z."/>
            <person name="Zhao W."/>
            <person name="Li Z."/>
            <person name="Tong C."/>
        </authorList>
    </citation>
    <scope>NUCLEOTIDE SEQUENCE</scope>
    <source>
        <tissue evidence="5">Leaf</tissue>
    </source>
</reference>
<dbReference type="Pfam" id="PF17785">
    <property type="entry name" value="PUA_3"/>
    <property type="match status" value="1"/>
</dbReference>
<proteinExistence type="predicted"/>